<sequence length="566" mass="62212">MSSSGIKSLAFGVLIRTAQIVNGHRDGGFHFIRRKEYQDETLVNQLAIKPWSSKHAAFDATNVVLTPLRENVVETDVRNGSSALSSAETDLVFASIYPHQTQSFITFDLSQSDVFNDYAVRNKEHLLDANLQLFSFHMLPSDTSFDIVVRDRDERSNNVDMMWHVDSSMVNLSSCARSKNCWIDLDVTDGLLWSIEEQRNMKDWNPSQALTLIVRVSIPRQQAKVSASFASSKYNGGSFAPRLSLEFPDQANNAVNYYSSSMESQKKPARKHIVKGVKGPRKKPKNQSSPKTNNNISAANAVGVRPNKGSSNTGIQYYTYIIIDTENLPELAKNEPGRKHLVKGVKGPKKKPKENNSLANTRVTRRPSRRPTKRPSKRPTKRPSKRPTKRPSKRPTKRPSSSLSDGGNDSASFQPNKVTSNSFSGIKPNTSNVPGTMSNVEASGPNGPIVSYSGQLANGSESNGPNGPSVAYSQNSGPNGPSVAYSQNSGPNGPNVSYSGQEADGTSSRSETKKWYMNYQIGNCVQDCSEGRACGGIANFWDMLFDSQAKCCQQMNFWNPSCMDGV</sequence>
<evidence type="ECO:0000256" key="3">
    <source>
        <dbReference type="SAM" id="MobiDB-lite"/>
    </source>
</evidence>
<accession>A0ABD3QCL7</accession>
<dbReference type="AlphaFoldDB" id="A0ABD3QCL7"/>
<name>A0ABD3QCL7_9STRA</name>
<feature type="compositionally biased region" description="Polar residues" evidence="3">
    <location>
        <begin position="403"/>
        <end position="441"/>
    </location>
</feature>
<organism evidence="4 5">
    <name type="scientific">Cyclotella cryptica</name>
    <dbReference type="NCBI Taxonomy" id="29204"/>
    <lineage>
        <taxon>Eukaryota</taxon>
        <taxon>Sar</taxon>
        <taxon>Stramenopiles</taxon>
        <taxon>Ochrophyta</taxon>
        <taxon>Bacillariophyta</taxon>
        <taxon>Coscinodiscophyceae</taxon>
        <taxon>Thalassiosirophycidae</taxon>
        <taxon>Stephanodiscales</taxon>
        <taxon>Stephanodiscaceae</taxon>
        <taxon>Cyclotella</taxon>
    </lineage>
</organism>
<evidence type="ECO:0000313" key="5">
    <source>
        <dbReference type="Proteomes" id="UP001516023"/>
    </source>
</evidence>
<dbReference type="Proteomes" id="UP001516023">
    <property type="component" value="Unassembled WGS sequence"/>
</dbReference>
<evidence type="ECO:0000256" key="2">
    <source>
        <dbReference type="ARBA" id="ARBA00022737"/>
    </source>
</evidence>
<evidence type="ECO:0000256" key="1">
    <source>
        <dbReference type="ARBA" id="ARBA00022729"/>
    </source>
</evidence>
<feature type="compositionally biased region" description="Basic residues" evidence="3">
    <location>
        <begin position="363"/>
        <end position="397"/>
    </location>
</feature>
<keyword evidence="5" id="KW-1185">Reference proteome</keyword>
<protein>
    <submittedName>
        <fullName evidence="4">Uncharacterized protein</fullName>
    </submittedName>
</protein>
<keyword evidence="1" id="KW-0732">Signal</keyword>
<feature type="compositionally biased region" description="Basic residues" evidence="3">
    <location>
        <begin position="339"/>
        <end position="352"/>
    </location>
</feature>
<reference evidence="4 5" key="1">
    <citation type="journal article" date="2020" name="G3 (Bethesda)">
        <title>Improved Reference Genome for Cyclotella cryptica CCMP332, a Model for Cell Wall Morphogenesis, Salinity Adaptation, and Lipid Production in Diatoms (Bacillariophyta).</title>
        <authorList>
            <person name="Roberts W.R."/>
            <person name="Downey K.M."/>
            <person name="Ruck E.C."/>
            <person name="Traller J.C."/>
            <person name="Alverson A.J."/>
        </authorList>
    </citation>
    <scope>NUCLEOTIDE SEQUENCE [LARGE SCALE GENOMIC DNA]</scope>
    <source>
        <strain evidence="4 5">CCMP332</strain>
    </source>
</reference>
<feature type="compositionally biased region" description="Basic residues" evidence="3">
    <location>
        <begin position="267"/>
        <end position="285"/>
    </location>
</feature>
<dbReference type="Pfam" id="PF04886">
    <property type="entry name" value="PT"/>
    <property type="match status" value="1"/>
</dbReference>
<feature type="region of interest" description="Disordered" evidence="3">
    <location>
        <begin position="259"/>
        <end position="311"/>
    </location>
</feature>
<comment type="caution">
    <text evidence="4">The sequence shown here is derived from an EMBL/GenBank/DDBJ whole genome shotgun (WGS) entry which is preliminary data.</text>
</comment>
<feature type="compositionally biased region" description="Polar residues" evidence="3">
    <location>
        <begin position="286"/>
        <end position="298"/>
    </location>
</feature>
<gene>
    <name evidence="4" type="ORF">HJC23_002171</name>
</gene>
<feature type="compositionally biased region" description="Polar residues" evidence="3">
    <location>
        <begin position="452"/>
        <end position="509"/>
    </location>
</feature>
<proteinExistence type="predicted"/>
<dbReference type="InterPro" id="IPR006970">
    <property type="entry name" value="PT"/>
</dbReference>
<evidence type="ECO:0000313" key="4">
    <source>
        <dbReference type="EMBL" id="KAL3795900.1"/>
    </source>
</evidence>
<keyword evidence="2" id="KW-0677">Repeat</keyword>
<dbReference type="EMBL" id="JABMIG020000067">
    <property type="protein sequence ID" value="KAL3795900.1"/>
    <property type="molecule type" value="Genomic_DNA"/>
</dbReference>
<feature type="region of interest" description="Disordered" evidence="3">
    <location>
        <begin position="334"/>
        <end position="509"/>
    </location>
</feature>